<feature type="signal peptide" evidence="1">
    <location>
        <begin position="1"/>
        <end position="26"/>
    </location>
</feature>
<comment type="caution">
    <text evidence="2">The sequence shown here is derived from an EMBL/GenBank/DDBJ whole genome shotgun (WGS) entry which is preliminary data.</text>
</comment>
<keyword evidence="1" id="KW-0732">Signal</keyword>
<dbReference type="EMBL" id="VULT01000002">
    <property type="protein sequence ID" value="MSS16440.1"/>
    <property type="molecule type" value="Genomic_DNA"/>
</dbReference>
<name>A0A6L5X830_9BACT</name>
<protein>
    <recommendedName>
        <fullName evidence="4">Lipoprotein</fullName>
    </recommendedName>
</protein>
<evidence type="ECO:0008006" key="4">
    <source>
        <dbReference type="Google" id="ProtNLM"/>
    </source>
</evidence>
<feature type="chain" id="PRO_5026740265" description="Lipoprotein" evidence="1">
    <location>
        <begin position="27"/>
        <end position="189"/>
    </location>
</feature>
<dbReference type="AlphaFoldDB" id="A0A6L5X830"/>
<gene>
    <name evidence="2" type="ORF">FYJ29_01440</name>
</gene>
<reference evidence="2 3" key="1">
    <citation type="submission" date="2019-08" db="EMBL/GenBank/DDBJ databases">
        <title>In-depth cultivation of the pig gut microbiome towards novel bacterial diversity and tailored functional studies.</title>
        <authorList>
            <person name="Wylensek D."/>
            <person name="Hitch T.C.A."/>
            <person name="Clavel T."/>
        </authorList>
    </citation>
    <scope>NUCLEOTIDE SEQUENCE [LARGE SCALE GENOMIC DNA]</scope>
    <source>
        <strain evidence="2 3">Oil-RF-744-WCA-WT-10</strain>
    </source>
</reference>
<organism evidence="2 3">
    <name type="scientific">Sodaliphilus pleomorphus</name>
    <dbReference type="NCBI Taxonomy" id="2606626"/>
    <lineage>
        <taxon>Bacteria</taxon>
        <taxon>Pseudomonadati</taxon>
        <taxon>Bacteroidota</taxon>
        <taxon>Bacteroidia</taxon>
        <taxon>Bacteroidales</taxon>
        <taxon>Muribaculaceae</taxon>
        <taxon>Sodaliphilus</taxon>
    </lineage>
</organism>
<dbReference type="Proteomes" id="UP000483362">
    <property type="component" value="Unassembled WGS sequence"/>
</dbReference>
<sequence length="189" mass="20583">MNKSITTLLLLAALLCLAACSSKTIAARKLQHSVIAWNAGDQLAVARLGYFQSEQQLKASRHYAHYTGKYGLAVSTPVVKTECDEAFLVIVRDPKARVTVHKLTFDMVAGGEPPATGEVLYQGEGSTPFFLMCNISDVYPNTCLRVVSSTGIVTEYSPRISLRDGELQLPDSTAEGHGSVLDITDYWLK</sequence>
<evidence type="ECO:0000256" key="1">
    <source>
        <dbReference type="SAM" id="SignalP"/>
    </source>
</evidence>
<evidence type="ECO:0000313" key="3">
    <source>
        <dbReference type="Proteomes" id="UP000483362"/>
    </source>
</evidence>
<evidence type="ECO:0000313" key="2">
    <source>
        <dbReference type="EMBL" id="MSS16440.1"/>
    </source>
</evidence>
<proteinExistence type="predicted"/>
<keyword evidence="3" id="KW-1185">Reference proteome</keyword>
<accession>A0A6L5X830</accession>
<dbReference type="RefSeq" id="WP_154326988.1">
    <property type="nucleotide sequence ID" value="NZ_CP045696.1"/>
</dbReference>